<feature type="domain" description="Protein kinase" evidence="18">
    <location>
        <begin position="92"/>
        <end position="375"/>
    </location>
</feature>
<dbReference type="GO" id="GO:0005524">
    <property type="term" value="F:ATP binding"/>
    <property type="evidence" value="ECO:0007669"/>
    <property type="project" value="UniProtKB-UniRule"/>
</dbReference>
<dbReference type="GO" id="GO:0005886">
    <property type="term" value="C:plasma membrane"/>
    <property type="evidence" value="ECO:0007669"/>
    <property type="project" value="UniProtKB-SubCell"/>
</dbReference>
<evidence type="ECO:0000256" key="6">
    <source>
        <dbReference type="ARBA" id="ARBA00022553"/>
    </source>
</evidence>
<name>A0A328D7P1_9ASTE</name>
<evidence type="ECO:0000256" key="13">
    <source>
        <dbReference type="ARBA" id="ARBA00023136"/>
    </source>
</evidence>
<dbReference type="InterPro" id="IPR050823">
    <property type="entry name" value="Plant_Ser_Thr_Prot_Kinase"/>
</dbReference>
<evidence type="ECO:0000256" key="15">
    <source>
        <dbReference type="PROSITE-ProRule" id="PRU10141"/>
    </source>
</evidence>
<feature type="compositionally biased region" description="Low complexity" evidence="17">
    <location>
        <begin position="389"/>
        <end position="408"/>
    </location>
</feature>
<evidence type="ECO:0000256" key="5">
    <source>
        <dbReference type="ARBA" id="ARBA00022527"/>
    </source>
</evidence>
<evidence type="ECO:0000313" key="19">
    <source>
        <dbReference type="EMBL" id="RAL41170.1"/>
    </source>
</evidence>
<comment type="subcellular location">
    <subcellularLocation>
        <location evidence="2">Cell membrane</location>
    </subcellularLocation>
    <subcellularLocation>
        <location evidence="1">Membrane</location>
        <topology evidence="1">Single-pass membrane protein</topology>
    </subcellularLocation>
</comment>
<dbReference type="SUPFAM" id="SSF56112">
    <property type="entry name" value="Protein kinase-like (PK-like)"/>
    <property type="match status" value="1"/>
</dbReference>
<accession>A0A328D7P1</accession>
<feature type="region of interest" description="Disordered" evidence="17">
    <location>
        <begin position="380"/>
        <end position="420"/>
    </location>
</feature>
<keyword evidence="4" id="KW-1003">Cell membrane</keyword>
<keyword evidence="12" id="KW-1133">Transmembrane helix</keyword>
<organism evidence="19 20">
    <name type="scientific">Cuscuta australis</name>
    <dbReference type="NCBI Taxonomy" id="267555"/>
    <lineage>
        <taxon>Eukaryota</taxon>
        <taxon>Viridiplantae</taxon>
        <taxon>Streptophyta</taxon>
        <taxon>Embryophyta</taxon>
        <taxon>Tracheophyta</taxon>
        <taxon>Spermatophyta</taxon>
        <taxon>Magnoliopsida</taxon>
        <taxon>eudicotyledons</taxon>
        <taxon>Gunneridae</taxon>
        <taxon>Pentapetalae</taxon>
        <taxon>asterids</taxon>
        <taxon>lamiids</taxon>
        <taxon>Solanales</taxon>
        <taxon>Convolvulaceae</taxon>
        <taxon>Cuscuteae</taxon>
        <taxon>Cuscuta</taxon>
        <taxon>Cuscuta subgen. Grammica</taxon>
        <taxon>Cuscuta sect. Cleistogrammica</taxon>
    </lineage>
</organism>
<evidence type="ECO:0000256" key="16">
    <source>
        <dbReference type="RuleBase" id="RU000304"/>
    </source>
</evidence>
<evidence type="ECO:0000256" key="11">
    <source>
        <dbReference type="ARBA" id="ARBA00022840"/>
    </source>
</evidence>
<evidence type="ECO:0000256" key="12">
    <source>
        <dbReference type="ARBA" id="ARBA00022989"/>
    </source>
</evidence>
<evidence type="ECO:0000256" key="10">
    <source>
        <dbReference type="ARBA" id="ARBA00022777"/>
    </source>
</evidence>
<dbReference type="FunFam" id="3.30.200.20:FF:000228">
    <property type="entry name" value="Serine/threonine-protein kinase BIK1"/>
    <property type="match status" value="1"/>
</dbReference>
<dbReference type="PROSITE" id="PS50011">
    <property type="entry name" value="PROTEIN_KINASE_DOM"/>
    <property type="match status" value="1"/>
</dbReference>
<evidence type="ECO:0000256" key="1">
    <source>
        <dbReference type="ARBA" id="ARBA00004167"/>
    </source>
</evidence>
<feature type="compositionally biased region" description="Low complexity" evidence="17">
    <location>
        <begin position="24"/>
        <end position="35"/>
    </location>
</feature>
<keyword evidence="9 15" id="KW-0547">Nucleotide-binding</keyword>
<reference evidence="19 20" key="1">
    <citation type="submission" date="2018-06" db="EMBL/GenBank/DDBJ databases">
        <title>The Genome of Cuscuta australis (Dodder) Provides Insight into the Evolution of Plant Parasitism.</title>
        <authorList>
            <person name="Liu H."/>
        </authorList>
    </citation>
    <scope>NUCLEOTIDE SEQUENCE [LARGE SCALE GENOMIC DNA]</scope>
    <source>
        <strain evidence="20">cv. Yunnan</strain>
        <tissue evidence="19">Vines</tissue>
    </source>
</reference>
<dbReference type="Gene3D" id="3.30.200.20">
    <property type="entry name" value="Phosphorylase Kinase, domain 1"/>
    <property type="match status" value="1"/>
</dbReference>
<feature type="binding site" evidence="15">
    <location>
        <position position="130"/>
    </location>
    <ligand>
        <name>ATP</name>
        <dbReference type="ChEBI" id="CHEBI:30616"/>
    </ligand>
</feature>
<dbReference type="FunFam" id="1.10.510.10:FF:000146">
    <property type="entry name" value="LRR receptor-like serine/threonine-protein kinase IOS1"/>
    <property type="match status" value="1"/>
</dbReference>
<keyword evidence="11 15" id="KW-0067">ATP-binding</keyword>
<dbReference type="EC" id="2.7.11.1" evidence="3"/>
<feature type="region of interest" description="Disordered" evidence="17">
    <location>
        <begin position="23"/>
        <end position="70"/>
    </location>
</feature>
<evidence type="ECO:0000256" key="9">
    <source>
        <dbReference type="ARBA" id="ARBA00022741"/>
    </source>
</evidence>
<dbReference type="Proteomes" id="UP000249390">
    <property type="component" value="Unassembled WGS sequence"/>
</dbReference>
<keyword evidence="7" id="KW-0808">Transferase</keyword>
<dbReference type="InterPro" id="IPR000719">
    <property type="entry name" value="Prot_kinase_dom"/>
</dbReference>
<keyword evidence="13" id="KW-0472">Membrane</keyword>
<dbReference type="PROSITE" id="PS00108">
    <property type="entry name" value="PROTEIN_KINASE_ST"/>
    <property type="match status" value="1"/>
</dbReference>
<keyword evidence="10" id="KW-0418">Kinase</keyword>
<dbReference type="PROSITE" id="PS00107">
    <property type="entry name" value="PROTEIN_KINASE_ATP"/>
    <property type="match status" value="1"/>
</dbReference>
<dbReference type="AlphaFoldDB" id="A0A328D7P1"/>
<protein>
    <recommendedName>
        <fullName evidence="3">non-specific serine/threonine protein kinase</fullName>
        <ecNumber evidence="3">2.7.11.1</ecNumber>
    </recommendedName>
</protein>
<dbReference type="PANTHER" id="PTHR45621">
    <property type="entry name" value="OS01G0588500 PROTEIN-RELATED"/>
    <property type="match status" value="1"/>
</dbReference>
<keyword evidence="6" id="KW-0597">Phosphoprotein</keyword>
<dbReference type="InterPro" id="IPR008271">
    <property type="entry name" value="Ser/Thr_kinase_AS"/>
</dbReference>
<dbReference type="Pfam" id="PF07714">
    <property type="entry name" value="PK_Tyr_Ser-Thr"/>
    <property type="match status" value="1"/>
</dbReference>
<dbReference type="CDD" id="cd14066">
    <property type="entry name" value="STKc_IRAK"/>
    <property type="match status" value="1"/>
</dbReference>
<dbReference type="InterPro" id="IPR017441">
    <property type="entry name" value="Protein_kinase_ATP_BS"/>
</dbReference>
<dbReference type="GO" id="GO:0004674">
    <property type="term" value="F:protein serine/threonine kinase activity"/>
    <property type="evidence" value="ECO:0007669"/>
    <property type="project" value="UniProtKB-KW"/>
</dbReference>
<evidence type="ECO:0000256" key="14">
    <source>
        <dbReference type="ARBA" id="ARBA00023170"/>
    </source>
</evidence>
<evidence type="ECO:0000259" key="18">
    <source>
        <dbReference type="PROSITE" id="PS50011"/>
    </source>
</evidence>
<dbReference type="EMBL" id="NQVE01000190">
    <property type="protein sequence ID" value="RAL41170.1"/>
    <property type="molecule type" value="Genomic_DNA"/>
</dbReference>
<keyword evidence="14" id="KW-0675">Receptor</keyword>
<dbReference type="InterPro" id="IPR011009">
    <property type="entry name" value="Kinase-like_dom_sf"/>
</dbReference>
<dbReference type="Gene3D" id="1.10.510.10">
    <property type="entry name" value="Transferase(Phosphotransferase) domain 1"/>
    <property type="match status" value="1"/>
</dbReference>
<evidence type="ECO:0000256" key="7">
    <source>
        <dbReference type="ARBA" id="ARBA00022679"/>
    </source>
</evidence>
<evidence type="ECO:0000313" key="20">
    <source>
        <dbReference type="Proteomes" id="UP000249390"/>
    </source>
</evidence>
<keyword evidence="20" id="KW-1185">Reference proteome</keyword>
<comment type="caution">
    <text evidence="19">The sequence shown here is derived from an EMBL/GenBank/DDBJ whole genome shotgun (WGS) entry which is preliminary data.</text>
</comment>
<evidence type="ECO:0000256" key="3">
    <source>
        <dbReference type="ARBA" id="ARBA00012513"/>
    </source>
</evidence>
<evidence type="ECO:0000256" key="8">
    <source>
        <dbReference type="ARBA" id="ARBA00022692"/>
    </source>
</evidence>
<evidence type="ECO:0000256" key="2">
    <source>
        <dbReference type="ARBA" id="ARBA00004236"/>
    </source>
</evidence>
<evidence type="ECO:0000256" key="17">
    <source>
        <dbReference type="SAM" id="MobiDB-lite"/>
    </source>
</evidence>
<dbReference type="InterPro" id="IPR001245">
    <property type="entry name" value="Ser-Thr/Tyr_kinase_cat_dom"/>
</dbReference>
<comment type="similarity">
    <text evidence="16">Belongs to the protein kinase superfamily.</text>
</comment>
<evidence type="ECO:0000256" key="4">
    <source>
        <dbReference type="ARBA" id="ARBA00022475"/>
    </source>
</evidence>
<keyword evidence="8" id="KW-0812">Transmembrane</keyword>
<sequence>MGNCFRRPQRICETPKVGSFWIPASASTTTGTTSTENRDHESHPLPVPTGSEKSSSLHSRGGSLPTPKSELEILSSPDLKSFLFSVLEEATGNFCNLLGEGGFGCVYKGWLDRDALIASKSGSGRAVAVKRLKPQGVQGHKEWLSEVKFLGQLHHPHLVKLIGFCLEGDHRLLVYEFMPRGSLESHLFRRKTTSPLSWEKRMKAAVGAARGLSFLHNCGPQVIYRDFKASNILLDSEFNAKLSDFGLAKLGPTGDHSHVSTQVMGTQGYTCPEYMSTGRLSARCDVYSFGVVLLELLTGRRVMDRSLGQGYSLIEWVRPYLHEKRAVSRIMDSRLEGQYPRNAAYFAANLAFQCTRPETKRRPDMAYVLDILEQLQLPKSYGRNKHRSSLSSSSSSSSSWDSQLNSKSKSPKPGHVMQQP</sequence>
<gene>
    <name evidence="19" type="ORF">DM860_017719</name>
</gene>
<proteinExistence type="inferred from homology"/>
<keyword evidence="5 16" id="KW-0723">Serine/threonine-protein kinase</keyword>